<organism evidence="1 2">
    <name type="scientific">Noviherbaspirillum aridicola</name>
    <dbReference type="NCBI Taxonomy" id="2849687"/>
    <lineage>
        <taxon>Bacteria</taxon>
        <taxon>Pseudomonadati</taxon>
        <taxon>Pseudomonadota</taxon>
        <taxon>Betaproteobacteria</taxon>
        <taxon>Burkholderiales</taxon>
        <taxon>Oxalobacteraceae</taxon>
        <taxon>Noviherbaspirillum</taxon>
    </lineage>
</organism>
<proteinExistence type="predicted"/>
<evidence type="ECO:0000313" key="1">
    <source>
        <dbReference type="EMBL" id="GIZ50113.1"/>
    </source>
</evidence>
<name>A0ABQ4PZ33_9BURK</name>
<evidence type="ECO:0000313" key="2">
    <source>
        <dbReference type="Proteomes" id="UP000887222"/>
    </source>
</evidence>
<comment type="caution">
    <text evidence="1">The sequence shown here is derived from an EMBL/GenBank/DDBJ whole genome shotgun (WGS) entry which is preliminary data.</text>
</comment>
<reference evidence="1 2" key="1">
    <citation type="journal article" date="2022" name="Int. J. Syst. Evol. Microbiol.">
        <title>Noviherbaspirillum aridicola sp. nov., isolated from an arid soil in Pakistan.</title>
        <authorList>
            <person name="Khan I.U."/>
            <person name="Saqib M."/>
            <person name="Amin A."/>
            <person name="Hussain F."/>
            <person name="Li L."/>
            <person name="Liu Y.H."/>
            <person name="Fang B.Z."/>
            <person name="Ahmed I."/>
            <person name="Li W.J."/>
        </authorList>
    </citation>
    <scope>NUCLEOTIDE SEQUENCE [LARGE SCALE GENOMIC DNA]</scope>
    <source>
        <strain evidence="1 2">NCCP-691</strain>
    </source>
</reference>
<keyword evidence="2" id="KW-1185">Reference proteome</keyword>
<dbReference type="EMBL" id="BPMK01000001">
    <property type="protein sequence ID" value="GIZ50113.1"/>
    <property type="molecule type" value="Genomic_DNA"/>
</dbReference>
<sequence>MDQRVIEAVRSRRVLKLRYYGRSRVVEPHACGVDRLGDDILLCHEPDSGSWQRLRLFEVLSIAVLDDTFPGPRPGYQRDDPAFASVAAQL</sequence>
<dbReference type="Proteomes" id="UP000887222">
    <property type="component" value="Unassembled WGS sequence"/>
</dbReference>
<evidence type="ECO:0008006" key="3">
    <source>
        <dbReference type="Google" id="ProtNLM"/>
    </source>
</evidence>
<dbReference type="PROSITE" id="PS52050">
    <property type="entry name" value="WYL"/>
    <property type="match status" value="1"/>
</dbReference>
<gene>
    <name evidence="1" type="ORF">NCCP691_01270</name>
</gene>
<dbReference type="RefSeq" id="WP_220806301.1">
    <property type="nucleotide sequence ID" value="NZ_BPMK01000001.1"/>
</dbReference>
<accession>A0ABQ4PZ33</accession>
<protein>
    <recommendedName>
        <fullName evidence="3">WYL domain-containing protein</fullName>
    </recommendedName>
</protein>